<reference evidence="2" key="1">
    <citation type="submission" date="2022-07" db="EMBL/GenBank/DDBJ databases">
        <title>Enhanced cultured diversity of the mouse gut microbiota enables custom-made synthetic communities.</title>
        <authorList>
            <person name="Afrizal A."/>
        </authorList>
    </citation>
    <scope>NUCLEOTIDE SEQUENCE</scope>
    <source>
        <strain evidence="2">DSM 28593</strain>
    </source>
</reference>
<sequence length="116" mass="12680">MPAKISNELGNIYISEDLLANIAGLAAMECYGLVGMASKRGKDGIVELLKREHLSKGVKVVENNGRLTIDLFVIIEFGIKISVVADNIIDKVKYSLEHLTGLKVEKVNVNVESVRV</sequence>
<dbReference type="AlphaFoldDB" id="A0AAE3HD57"/>
<comment type="similarity">
    <text evidence="1">Belongs to the asp23 family.</text>
</comment>
<comment type="caution">
    <text evidence="2">The sequence shown here is derived from an EMBL/GenBank/DDBJ whole genome shotgun (WGS) entry which is preliminary data.</text>
</comment>
<dbReference type="Pfam" id="PF03780">
    <property type="entry name" value="Asp23"/>
    <property type="match status" value="1"/>
</dbReference>
<dbReference type="PANTHER" id="PTHR34297">
    <property type="entry name" value="HYPOTHETICAL CYTOSOLIC PROTEIN-RELATED"/>
    <property type="match status" value="1"/>
</dbReference>
<evidence type="ECO:0000256" key="1">
    <source>
        <dbReference type="ARBA" id="ARBA00005721"/>
    </source>
</evidence>
<name>A0AAE3HD57_9FIRM</name>
<dbReference type="PANTHER" id="PTHR34297:SF2">
    <property type="entry name" value="ASP23_GLS24 FAMILY ENVELOPE STRESS RESPONSE PROTEIN"/>
    <property type="match status" value="1"/>
</dbReference>
<dbReference type="InterPro" id="IPR005531">
    <property type="entry name" value="Asp23"/>
</dbReference>
<accession>A0AAE3HD57</accession>
<dbReference type="Proteomes" id="UP001205748">
    <property type="component" value="Unassembled WGS sequence"/>
</dbReference>
<dbReference type="EMBL" id="JANKAS010000002">
    <property type="protein sequence ID" value="MCR1898161.1"/>
    <property type="molecule type" value="Genomic_DNA"/>
</dbReference>
<evidence type="ECO:0000313" key="2">
    <source>
        <dbReference type="EMBL" id="MCR1898161.1"/>
    </source>
</evidence>
<evidence type="ECO:0000313" key="3">
    <source>
        <dbReference type="Proteomes" id="UP001205748"/>
    </source>
</evidence>
<keyword evidence="3" id="KW-1185">Reference proteome</keyword>
<dbReference type="RefSeq" id="WP_257529618.1">
    <property type="nucleotide sequence ID" value="NZ_JANKAS010000002.1"/>
</dbReference>
<protein>
    <submittedName>
        <fullName evidence="2">Asp23/Gls24 family envelope stress response protein</fullName>
    </submittedName>
</protein>
<proteinExistence type="inferred from homology"/>
<gene>
    <name evidence="2" type="ORF">NSA47_04055</name>
</gene>
<organism evidence="2 3">
    <name type="scientific">Irregularibacter muris</name>
    <dbReference type="NCBI Taxonomy" id="1796619"/>
    <lineage>
        <taxon>Bacteria</taxon>
        <taxon>Bacillati</taxon>
        <taxon>Bacillota</taxon>
        <taxon>Clostridia</taxon>
        <taxon>Eubacteriales</taxon>
        <taxon>Eubacteriaceae</taxon>
        <taxon>Irregularibacter</taxon>
    </lineage>
</organism>